<reference evidence="1 2" key="2">
    <citation type="journal article" date="2016" name="Genome Announc.">
        <title>Draft Genome Sequence of a Versatile Hydrocarbon-Degrading Bacterium, Rhodococcus pyridinivorans Strain KG-16, Collected from Oil Fields in India.</title>
        <authorList>
            <person name="Aggarwal R.K."/>
            <person name="Dawar C."/>
            <person name="Phanindranath R."/>
            <person name="Mutnuri L."/>
            <person name="Dayal A.M."/>
        </authorList>
    </citation>
    <scope>NUCLEOTIDE SEQUENCE [LARGE SCALE GENOMIC DNA]</scope>
    <source>
        <strain evidence="1 2">KG-16</strain>
    </source>
</reference>
<dbReference type="AlphaFoldDB" id="A0A0V9UE47"/>
<dbReference type="Proteomes" id="UP000053060">
    <property type="component" value="Unassembled WGS sequence"/>
</dbReference>
<dbReference type="InterPro" id="IPR036527">
    <property type="entry name" value="SCP2_sterol-bd_dom_sf"/>
</dbReference>
<comment type="caution">
    <text evidence="1">The sequence shown here is derived from an EMBL/GenBank/DDBJ whole genome shotgun (WGS) entry which is preliminary data.</text>
</comment>
<dbReference type="EMBL" id="AZXY01000017">
    <property type="protein sequence ID" value="KSZ56324.1"/>
    <property type="molecule type" value="Genomic_DNA"/>
</dbReference>
<accession>A0A0V9UE47</accession>
<evidence type="ECO:0000313" key="1">
    <source>
        <dbReference type="EMBL" id="KSZ56324.1"/>
    </source>
</evidence>
<reference evidence="2" key="1">
    <citation type="submission" date="2015-01" db="EMBL/GenBank/DDBJ databases">
        <title>Draft genome sequence of Rhodococcus pyridinivorans strain KG-16, a hydrocarbon-degrading bacterium.</title>
        <authorList>
            <person name="Aggarwal R.K."/>
            <person name="Dawar C."/>
        </authorList>
    </citation>
    <scope>NUCLEOTIDE SEQUENCE [LARGE SCALE GENOMIC DNA]</scope>
    <source>
        <strain evidence="2">KG-16</strain>
    </source>
</reference>
<name>A0A0V9UE47_9NOCA</name>
<protein>
    <recommendedName>
        <fullName evidence="3">SCP2 domain-containing protein</fullName>
    </recommendedName>
</protein>
<organism evidence="1 2">
    <name type="scientific">Rhodococcus pyridinivorans KG-16</name>
    <dbReference type="NCBI Taxonomy" id="1441730"/>
    <lineage>
        <taxon>Bacteria</taxon>
        <taxon>Bacillati</taxon>
        <taxon>Actinomycetota</taxon>
        <taxon>Actinomycetes</taxon>
        <taxon>Mycobacteriales</taxon>
        <taxon>Nocardiaceae</taxon>
        <taxon>Rhodococcus</taxon>
    </lineage>
</organism>
<dbReference type="Gene3D" id="3.30.1050.10">
    <property type="entry name" value="SCP2 sterol-binding domain"/>
    <property type="match status" value="1"/>
</dbReference>
<evidence type="ECO:0008006" key="3">
    <source>
        <dbReference type="Google" id="ProtNLM"/>
    </source>
</evidence>
<dbReference type="RefSeq" id="WP_006553284.1">
    <property type="nucleotide sequence ID" value="NZ_AZXY01000017.1"/>
</dbReference>
<gene>
    <name evidence="1" type="ORF">Z045_23710</name>
</gene>
<dbReference type="PATRIC" id="fig|1441730.3.peg.4981"/>
<proteinExistence type="predicted"/>
<sequence length="135" mass="15148">MTVTTRALDTADWAASFTEANNTDPEIQAHGKYFTCSYLLDMTDHTFVIQMSRGNVVDIAIDPGPLDVPYQFALRASAETWRNFGVPVPAPMYHGIWAASFQRDMKLEGDILVLMQNLRCITRQIELLRTVGVPV</sequence>
<dbReference type="GeneID" id="29936896"/>
<dbReference type="SUPFAM" id="SSF55718">
    <property type="entry name" value="SCP-like"/>
    <property type="match status" value="1"/>
</dbReference>
<evidence type="ECO:0000313" key="2">
    <source>
        <dbReference type="Proteomes" id="UP000053060"/>
    </source>
</evidence>